<reference evidence="1" key="1">
    <citation type="submission" date="2019-11" db="EMBL/GenBank/DDBJ databases">
        <title>Nori genome reveals adaptations in red seaweeds to the harsh intertidal environment.</title>
        <authorList>
            <person name="Wang D."/>
            <person name="Mao Y."/>
        </authorList>
    </citation>
    <scope>NUCLEOTIDE SEQUENCE</scope>
    <source>
        <tissue evidence="1">Gametophyte</tissue>
    </source>
</reference>
<organism evidence="1 2">
    <name type="scientific">Pyropia yezoensis</name>
    <name type="common">Susabi-nori</name>
    <name type="synonym">Porphyra yezoensis</name>
    <dbReference type="NCBI Taxonomy" id="2788"/>
    <lineage>
        <taxon>Eukaryota</taxon>
        <taxon>Rhodophyta</taxon>
        <taxon>Bangiophyceae</taxon>
        <taxon>Bangiales</taxon>
        <taxon>Bangiaceae</taxon>
        <taxon>Pyropia</taxon>
    </lineage>
</organism>
<comment type="caution">
    <text evidence="1">The sequence shown here is derived from an EMBL/GenBank/DDBJ whole genome shotgun (WGS) entry which is preliminary data.</text>
</comment>
<evidence type="ECO:0000313" key="1">
    <source>
        <dbReference type="EMBL" id="KAK1865209.1"/>
    </source>
</evidence>
<sequence>MAFVSAPLPARAAAAARQPATPVMTARPGRAAATAAAAAAAVLLATSLPSLAAISSAPCVAGEGAGCAEVAEENPLVKRLQEQSRKNKDVNDQAMLEQYWKKGSYKKDEATGKWSLVTPDNPIAKLVPKPNSIGK</sequence>
<protein>
    <submittedName>
        <fullName evidence="1">Uncharacterized protein</fullName>
    </submittedName>
</protein>
<gene>
    <name evidence="1" type="ORF">I4F81_007743</name>
</gene>
<proteinExistence type="predicted"/>
<evidence type="ECO:0000313" key="2">
    <source>
        <dbReference type="Proteomes" id="UP000798662"/>
    </source>
</evidence>
<accession>A0ACC3C5H7</accession>
<dbReference type="EMBL" id="CM020619">
    <property type="protein sequence ID" value="KAK1865209.1"/>
    <property type="molecule type" value="Genomic_DNA"/>
</dbReference>
<keyword evidence="2" id="KW-1185">Reference proteome</keyword>
<name>A0ACC3C5H7_PYRYE</name>
<dbReference type="Proteomes" id="UP000798662">
    <property type="component" value="Chromosome 2"/>
</dbReference>